<dbReference type="PANTHER" id="PTHR12015:SF191">
    <property type="entry name" value="C-X-C MOTIF CHEMOKINE 11"/>
    <property type="match status" value="1"/>
</dbReference>
<dbReference type="GO" id="GO:0005615">
    <property type="term" value="C:extracellular space"/>
    <property type="evidence" value="ECO:0007669"/>
    <property type="project" value="UniProtKB-KW"/>
</dbReference>
<dbReference type="InterPro" id="IPR033899">
    <property type="entry name" value="CXC_Chemokine_domain"/>
</dbReference>
<accession>A0A6J2USZ7</accession>
<reference evidence="11" key="1">
    <citation type="submission" date="2025-08" db="UniProtKB">
        <authorList>
            <consortium name="RefSeq"/>
        </authorList>
    </citation>
    <scope>IDENTIFICATION</scope>
</reference>
<evidence type="ECO:0000256" key="1">
    <source>
        <dbReference type="ARBA" id="ARBA00004613"/>
    </source>
</evidence>
<dbReference type="RefSeq" id="XP_030622226.1">
    <property type="nucleotide sequence ID" value="XM_030766366.1"/>
</dbReference>
<dbReference type="Proteomes" id="UP000504632">
    <property type="component" value="Chromosome 1"/>
</dbReference>
<evidence type="ECO:0000256" key="5">
    <source>
        <dbReference type="ARBA" id="ARBA00022525"/>
    </source>
</evidence>
<gene>
    <name evidence="11" type="primary">LOC115805698</name>
</gene>
<organism evidence="10 11">
    <name type="scientific">Chanos chanos</name>
    <name type="common">Milkfish</name>
    <name type="synonym">Mugil chanos</name>
    <dbReference type="NCBI Taxonomy" id="29144"/>
    <lineage>
        <taxon>Eukaryota</taxon>
        <taxon>Metazoa</taxon>
        <taxon>Chordata</taxon>
        <taxon>Craniata</taxon>
        <taxon>Vertebrata</taxon>
        <taxon>Euteleostomi</taxon>
        <taxon>Actinopterygii</taxon>
        <taxon>Neopterygii</taxon>
        <taxon>Teleostei</taxon>
        <taxon>Ostariophysi</taxon>
        <taxon>Gonorynchiformes</taxon>
        <taxon>Chanidae</taxon>
        <taxon>Chanos</taxon>
    </lineage>
</organism>
<dbReference type="Gene3D" id="2.40.50.40">
    <property type="match status" value="1"/>
</dbReference>
<dbReference type="InterPro" id="IPR036048">
    <property type="entry name" value="Interleukin_8-like_sf"/>
</dbReference>
<evidence type="ECO:0000256" key="3">
    <source>
        <dbReference type="ARBA" id="ARBA00022500"/>
    </source>
</evidence>
<evidence type="ECO:0000256" key="4">
    <source>
        <dbReference type="ARBA" id="ARBA00022514"/>
    </source>
</evidence>
<feature type="signal peptide" evidence="8">
    <location>
        <begin position="1"/>
        <end position="20"/>
    </location>
</feature>
<keyword evidence="3" id="KW-0145">Chemotaxis</keyword>
<dbReference type="GO" id="GO:0006952">
    <property type="term" value="P:defense response"/>
    <property type="evidence" value="ECO:0007669"/>
    <property type="project" value="InterPro"/>
</dbReference>
<evidence type="ECO:0000256" key="8">
    <source>
        <dbReference type="SAM" id="SignalP"/>
    </source>
</evidence>
<dbReference type="OrthoDB" id="9948647at2759"/>
<dbReference type="PRINTS" id="PR00436">
    <property type="entry name" value="INTERLEUKIN8"/>
</dbReference>
<keyword evidence="4" id="KW-0202">Cytokine</keyword>
<evidence type="ECO:0000256" key="7">
    <source>
        <dbReference type="ARBA" id="ARBA00023157"/>
    </source>
</evidence>
<dbReference type="GO" id="GO:0006955">
    <property type="term" value="P:immune response"/>
    <property type="evidence" value="ECO:0007669"/>
    <property type="project" value="InterPro"/>
</dbReference>
<dbReference type="SMART" id="SM00199">
    <property type="entry name" value="SCY"/>
    <property type="match status" value="1"/>
</dbReference>
<dbReference type="InterPro" id="IPR039809">
    <property type="entry name" value="Chemokine_b/g/d"/>
</dbReference>
<feature type="domain" description="Chemokine interleukin-8-like" evidence="9">
    <location>
        <begin position="26"/>
        <end position="88"/>
    </location>
</feature>
<name>A0A6J2USZ7_CHACN</name>
<proteinExistence type="inferred from homology"/>
<dbReference type="PANTHER" id="PTHR12015">
    <property type="entry name" value="SMALL INDUCIBLE CYTOKINE A"/>
    <property type="match status" value="1"/>
</dbReference>
<dbReference type="InterPro" id="IPR001811">
    <property type="entry name" value="Chemokine_IL8-like_dom"/>
</dbReference>
<evidence type="ECO:0000313" key="11">
    <source>
        <dbReference type="RefSeq" id="XP_030622226.1"/>
    </source>
</evidence>
<dbReference type="FunCoup" id="A0A6J2USZ7">
    <property type="interactions" value="622"/>
</dbReference>
<keyword evidence="6 8" id="KW-0732">Signal</keyword>
<dbReference type="InParanoid" id="A0A6J2USZ7"/>
<evidence type="ECO:0000256" key="6">
    <source>
        <dbReference type="ARBA" id="ARBA00022729"/>
    </source>
</evidence>
<evidence type="ECO:0000259" key="9">
    <source>
        <dbReference type="SMART" id="SM00199"/>
    </source>
</evidence>
<evidence type="ECO:0000313" key="10">
    <source>
        <dbReference type="Proteomes" id="UP000504632"/>
    </source>
</evidence>
<keyword evidence="7" id="KW-1015">Disulfide bond</keyword>
<evidence type="ECO:0000256" key="2">
    <source>
        <dbReference type="ARBA" id="ARBA00010665"/>
    </source>
</evidence>
<comment type="subcellular location">
    <subcellularLocation>
        <location evidence="1">Secreted</location>
    </subcellularLocation>
</comment>
<sequence length="134" mass="14782">MKSTVALLPFVCLLVVNVEGAARPLTSRCKCQDVGVERVHPARVQKIELLPPSSSCSKLEIIVHLKNGAGRRCLNPESHFAKVYIQRAIQKKVAEEGAMNSPDSRKIQPTVTSQNKIMSTVFFTRKPTVSQPSQ</sequence>
<dbReference type="GO" id="GO:0008009">
    <property type="term" value="F:chemokine activity"/>
    <property type="evidence" value="ECO:0007669"/>
    <property type="project" value="InterPro"/>
</dbReference>
<dbReference type="SUPFAM" id="SSF54117">
    <property type="entry name" value="Interleukin 8-like chemokines"/>
    <property type="match status" value="1"/>
</dbReference>
<keyword evidence="5" id="KW-0964">Secreted</keyword>
<dbReference type="CDD" id="cd00273">
    <property type="entry name" value="Chemokine_CXC"/>
    <property type="match status" value="1"/>
</dbReference>
<keyword evidence="10" id="KW-1185">Reference proteome</keyword>
<dbReference type="GeneID" id="115805698"/>
<dbReference type="Pfam" id="PF00048">
    <property type="entry name" value="IL8"/>
    <property type="match status" value="1"/>
</dbReference>
<feature type="chain" id="PRO_5027045421" evidence="8">
    <location>
        <begin position="21"/>
        <end position="134"/>
    </location>
</feature>
<protein>
    <submittedName>
        <fullName evidence="11">C-X-C motif chemokine 11-1-like</fullName>
    </submittedName>
</protein>
<dbReference type="AlphaFoldDB" id="A0A6J2USZ7"/>
<comment type="similarity">
    <text evidence="2">Belongs to the intercrine alpha (chemokine CxC) family.</text>
</comment>